<reference evidence="3" key="1">
    <citation type="submission" date="2015-12" db="EMBL/GenBank/DDBJ databases">
        <title>De novo transcriptome assembly of four potential Pierce s Disease insect vectors from Arizona vineyards.</title>
        <authorList>
            <person name="Tassone E.E."/>
        </authorList>
    </citation>
    <scope>NUCLEOTIDE SEQUENCE</scope>
</reference>
<evidence type="ECO:0000259" key="2">
    <source>
        <dbReference type="PROSITE" id="PS50940"/>
    </source>
</evidence>
<evidence type="ECO:0000313" key="3">
    <source>
        <dbReference type="EMBL" id="JAS06565.1"/>
    </source>
</evidence>
<dbReference type="GO" id="GO:0005576">
    <property type="term" value="C:extracellular region"/>
    <property type="evidence" value="ECO:0007669"/>
    <property type="project" value="InterPro"/>
</dbReference>
<dbReference type="AlphaFoldDB" id="A0A1B6C006"/>
<feature type="compositionally biased region" description="Polar residues" evidence="1">
    <location>
        <begin position="276"/>
        <end position="285"/>
    </location>
</feature>
<dbReference type="SUPFAM" id="SSF57625">
    <property type="entry name" value="Invertebrate chitin-binding proteins"/>
    <property type="match status" value="1"/>
</dbReference>
<feature type="compositionally biased region" description="Polar residues" evidence="1">
    <location>
        <begin position="30"/>
        <end position="51"/>
    </location>
</feature>
<sequence>IQRNRPAKVNVEEVEEEEEEEEERYRPKYTTIQRSRLTTTEQVPDTTTSRYITIKRQKPPTEKKEEEELPKSTTIQVDEIIEDVKETTKVDESSTTTVRPKFKIGATRLRAGFRKPGTVSVNPRTRLATTTETVPVIQLSEKPAVKFIRRRVNKLRSDDDATGIRRQPQQNLDSIVLELTTQKPRKFEFPRRTTRPGSLPTASPLLATTSSPIVVQDIEDNHSDESLHDVDTEIVENKEAVTADFIEVVDEVSSLPDLANVAVAAIQSLATVPPSTELSETSTFPQPRRSSTRRTLTTTSTTTLRPKVKVQRGPPRPFAKVRTTTTAPRSSYITKGKVSSYDNPDYEDYYAEPVDIPLSGKVRIHNDGYIECLDIGNFPHPFSCKKFISCAKMENGHLLGWEYTCPKGLSFDPIGGICNWSAGLGCKE</sequence>
<feature type="compositionally biased region" description="Basic and acidic residues" evidence="1">
    <location>
        <begin position="59"/>
        <end position="70"/>
    </location>
</feature>
<dbReference type="GO" id="GO:0008061">
    <property type="term" value="F:chitin binding"/>
    <property type="evidence" value="ECO:0007669"/>
    <property type="project" value="InterPro"/>
</dbReference>
<dbReference type="EMBL" id="GEDC01030733">
    <property type="protein sequence ID" value="JAS06565.1"/>
    <property type="molecule type" value="Transcribed_RNA"/>
</dbReference>
<feature type="region of interest" description="Disordered" evidence="1">
    <location>
        <begin position="276"/>
        <end position="301"/>
    </location>
</feature>
<dbReference type="SMART" id="SM00494">
    <property type="entry name" value="ChtBD2"/>
    <property type="match status" value="1"/>
</dbReference>
<dbReference type="PROSITE" id="PS50940">
    <property type="entry name" value="CHIT_BIND_II"/>
    <property type="match status" value="1"/>
</dbReference>
<feature type="region of interest" description="Disordered" evidence="1">
    <location>
        <begin position="1"/>
        <end position="72"/>
    </location>
</feature>
<accession>A0A1B6C006</accession>
<organism evidence="3">
    <name type="scientific">Clastoptera arizonana</name>
    <name type="common">Arizona spittle bug</name>
    <dbReference type="NCBI Taxonomy" id="38151"/>
    <lineage>
        <taxon>Eukaryota</taxon>
        <taxon>Metazoa</taxon>
        <taxon>Ecdysozoa</taxon>
        <taxon>Arthropoda</taxon>
        <taxon>Hexapoda</taxon>
        <taxon>Insecta</taxon>
        <taxon>Pterygota</taxon>
        <taxon>Neoptera</taxon>
        <taxon>Paraneoptera</taxon>
        <taxon>Hemiptera</taxon>
        <taxon>Auchenorrhyncha</taxon>
        <taxon>Cercopoidea</taxon>
        <taxon>Clastopteridae</taxon>
        <taxon>Clastoptera</taxon>
    </lineage>
</organism>
<proteinExistence type="predicted"/>
<feature type="compositionally biased region" description="Acidic residues" evidence="1">
    <location>
        <begin position="12"/>
        <end position="22"/>
    </location>
</feature>
<gene>
    <name evidence="3" type="ORF">g.18993</name>
</gene>
<dbReference type="InterPro" id="IPR002557">
    <property type="entry name" value="Chitin-bd_dom"/>
</dbReference>
<feature type="domain" description="Chitin-binding type-2" evidence="2">
    <location>
        <begin position="369"/>
        <end position="428"/>
    </location>
</feature>
<feature type="non-terminal residue" evidence="3">
    <location>
        <position position="1"/>
    </location>
</feature>
<dbReference type="Gene3D" id="2.170.140.10">
    <property type="entry name" value="Chitin binding domain"/>
    <property type="match status" value="1"/>
</dbReference>
<evidence type="ECO:0000256" key="1">
    <source>
        <dbReference type="SAM" id="MobiDB-lite"/>
    </source>
</evidence>
<dbReference type="Pfam" id="PF01607">
    <property type="entry name" value="CBM_14"/>
    <property type="match status" value="1"/>
</dbReference>
<protein>
    <recommendedName>
        <fullName evidence="2">Chitin-binding type-2 domain-containing protein</fullName>
    </recommendedName>
</protein>
<name>A0A1B6C006_9HEMI</name>
<dbReference type="InterPro" id="IPR036508">
    <property type="entry name" value="Chitin-bd_dom_sf"/>
</dbReference>